<feature type="region of interest" description="Disordered" evidence="7">
    <location>
        <begin position="225"/>
        <end position="287"/>
    </location>
</feature>
<keyword evidence="10" id="KW-1185">Reference proteome</keyword>
<feature type="domain" description="Peptidase A2" evidence="8">
    <location>
        <begin position="411"/>
        <end position="489"/>
    </location>
</feature>
<evidence type="ECO:0000256" key="2">
    <source>
        <dbReference type="ARBA" id="ARBA00022695"/>
    </source>
</evidence>
<keyword evidence="4" id="KW-0255">Endonuclease</keyword>
<evidence type="ECO:0000256" key="4">
    <source>
        <dbReference type="ARBA" id="ARBA00022759"/>
    </source>
</evidence>
<feature type="compositionally biased region" description="Basic and acidic residues" evidence="7">
    <location>
        <begin position="278"/>
        <end position="287"/>
    </location>
</feature>
<comment type="caution">
    <text evidence="9">The sequence shown here is derived from an EMBL/GenBank/DDBJ whole genome shotgun (WGS) entry which is preliminary data.</text>
</comment>
<evidence type="ECO:0000256" key="7">
    <source>
        <dbReference type="SAM" id="MobiDB-lite"/>
    </source>
</evidence>
<evidence type="ECO:0000313" key="10">
    <source>
        <dbReference type="Proteomes" id="UP000265515"/>
    </source>
</evidence>
<dbReference type="InterPro" id="IPR021109">
    <property type="entry name" value="Peptidase_aspartic_dom_sf"/>
</dbReference>
<dbReference type="Gene3D" id="2.40.70.10">
    <property type="entry name" value="Acid Proteases"/>
    <property type="match status" value="1"/>
</dbReference>
<feature type="compositionally biased region" description="Basic and acidic residues" evidence="7">
    <location>
        <begin position="253"/>
        <end position="265"/>
    </location>
</feature>
<gene>
    <name evidence="9" type="ORF">CBR_g4655</name>
</gene>
<dbReference type="Gene3D" id="3.30.70.270">
    <property type="match status" value="2"/>
</dbReference>
<protein>
    <recommendedName>
        <fullName evidence="8">Peptidase A2 domain-containing protein</fullName>
    </recommendedName>
</protein>
<dbReference type="InterPro" id="IPR001995">
    <property type="entry name" value="Peptidase_A2_cat"/>
</dbReference>
<keyword evidence="2" id="KW-0548">Nucleotidyltransferase</keyword>
<evidence type="ECO:0000256" key="5">
    <source>
        <dbReference type="ARBA" id="ARBA00022801"/>
    </source>
</evidence>
<dbReference type="Pfam" id="PF17919">
    <property type="entry name" value="RT_RNaseH_2"/>
    <property type="match status" value="1"/>
</dbReference>
<evidence type="ECO:0000256" key="6">
    <source>
        <dbReference type="ARBA" id="ARBA00023268"/>
    </source>
</evidence>
<dbReference type="PROSITE" id="PS50175">
    <property type="entry name" value="ASP_PROT_RETROV"/>
    <property type="match status" value="1"/>
</dbReference>
<keyword evidence="3" id="KW-0540">Nuclease</keyword>
<dbReference type="GO" id="GO:0016779">
    <property type="term" value="F:nucleotidyltransferase activity"/>
    <property type="evidence" value="ECO:0007669"/>
    <property type="project" value="UniProtKB-KW"/>
</dbReference>
<evidence type="ECO:0000256" key="3">
    <source>
        <dbReference type="ARBA" id="ARBA00022722"/>
    </source>
</evidence>
<keyword evidence="6" id="KW-0511">Multifunctional enzyme</keyword>
<dbReference type="CDD" id="cd00303">
    <property type="entry name" value="retropepsin_like"/>
    <property type="match status" value="1"/>
</dbReference>
<feature type="compositionally biased region" description="Acidic residues" evidence="7">
    <location>
        <begin position="242"/>
        <end position="252"/>
    </location>
</feature>
<dbReference type="GO" id="GO:0004519">
    <property type="term" value="F:endonuclease activity"/>
    <property type="evidence" value="ECO:0007669"/>
    <property type="project" value="UniProtKB-KW"/>
</dbReference>
<dbReference type="InterPro" id="IPR043502">
    <property type="entry name" value="DNA/RNA_pol_sf"/>
</dbReference>
<dbReference type="InterPro" id="IPR050951">
    <property type="entry name" value="Retrovirus_Pol_polyprotein"/>
</dbReference>
<accession>A0A388KIG7</accession>
<keyword evidence="5" id="KW-0378">Hydrolase</keyword>
<dbReference type="SUPFAM" id="SSF50630">
    <property type="entry name" value="Acid proteases"/>
    <property type="match status" value="1"/>
</dbReference>
<evidence type="ECO:0000259" key="8">
    <source>
        <dbReference type="PROSITE" id="PS50175"/>
    </source>
</evidence>
<dbReference type="PANTHER" id="PTHR37984">
    <property type="entry name" value="PROTEIN CBG26694"/>
    <property type="match status" value="1"/>
</dbReference>
<dbReference type="InterPro" id="IPR041577">
    <property type="entry name" value="RT_RNaseH_2"/>
</dbReference>
<name>A0A388KIG7_CHABU</name>
<dbReference type="GO" id="GO:0006508">
    <property type="term" value="P:proteolysis"/>
    <property type="evidence" value="ECO:0007669"/>
    <property type="project" value="InterPro"/>
</dbReference>
<organism evidence="9 10">
    <name type="scientific">Chara braunii</name>
    <name type="common">Braun's stonewort</name>
    <dbReference type="NCBI Taxonomy" id="69332"/>
    <lineage>
        <taxon>Eukaryota</taxon>
        <taxon>Viridiplantae</taxon>
        <taxon>Streptophyta</taxon>
        <taxon>Charophyceae</taxon>
        <taxon>Charales</taxon>
        <taxon>Characeae</taxon>
        <taxon>Chara</taxon>
    </lineage>
</organism>
<sequence>MYTEGLKTNYLHRGDGHHTGQQGAKALPDFAAAVLFLSAVVRKRCRIFAAATRVFTATVRKRCRIFCSNGTVGGNDSIFALSGSGALTRRDTWSTARFDDPEVSRRNFGTTKQFLTEFERVARLVPDLPDKDRCLIFLDNFMEVEQRKLVRGMQGRYDWLKIRENLLVRNFDQIIYRLLKQQKKDRERVHLIADKDKEVYKTLSDMKEMMTNMKEEQLKLQVMMAKARTGKRKGKEPVTEESSSESDGEEEKEPPRKLTKAERKALNQIRGGQGTSRKRGENTKEMETVSGKLAKRIKAKASWLGHRVVEAVVEAAETVADGGNGRTMSANILVDRILESQRDLVTLKEILVVSSKLREEFKQRMTRKKVMTVKLSEIVPPEANWAPPGTKMDWRCVATGLIKVQIGRGEFSALVDDGAEMNIMSEKHEIEAGIPINRNDFGFLVGASGATPFCGTTSGVMVTVGKVKARSYFYILPKVEHEVLLGRSFQCRTENIIFNKHDGTMFVALCDPVCGYYEVVRCANTRPENSRNRLNSESYTFSGSKNLRREKKAMEEEGDPQEFSLTLPEISQAIDFVSTHPGIDPNQFKKETLVVLHCLRIFRNYVLGRRFILRVDSTALAQSLKNYPPSDPTIARWLTYIWMFNFEIERISSTHNRANGSSRVDWDSSTDQAKDSVPVDGFLEREESQLSINSYAYLADAVARHGKTIWNAPSFHHVRPELVMGEPFIEEDPWGERTSEQMMSLALFDEVELIKEPLTIEYGHEQVDKTLRIAGEMSFLVNSLIYEDRLKMMNEEAEGSEIREAFREGEYDGEYRLMKMWLNGELREDEVDPVVRQKSKDFVARAPAAATIDSSSAGQQWGPRVAAIESTTTTTTQRIDRTINLLGEVGQFEAPTTLNNQVTTLRAELGQLKSRSNSSRTYKMPNFNVAKFDDYHKTDPLTWWTAYNTEADVHHVPDDQRLNALYLKLIGDNQAFMNNLALQKACTIATLHTKITWDEFEQLWQTRFMIRNVRKTVMNELYHRNQGTMPTREWLTKWQKFVATPKFNLDLDDLRSEFFSRSCNGLTTALGNKLQYETFDAVISRANILIQTDRRAANESRQLRTAKYKANRDKCKFAQQELEYLGHYVTPQGIRPLADKIQAIVYWSEPLTTTDVHSFMRLAGFYQRFVDSYSKVVALLSRLQSPKVPFEFDDAIQTAFQAWKDAMLRTPTLRIYDPALRTRVTMDASGYGISAILEQHDDGDWHPSEGGGVDEGVKVLGYGGWVKEVELEGVEVLGYGGWVKEVEVEEGAKVLGYGVKVLDYGGWVKEVEVDEGVEVLGYGGWVTEVDVEEGVEVLGYGGSMKEVELGEGVKVLGYGGWVKETEVEEDVEVLDYGGWVKEVEVDEGVKVLGYGGWVKEVQLEEGVERRYWDNGEQGLCGVEVIVDEVMRGFDWEGMVDDCMTAGVVVLVTKVEAVVDEGGGVDSVLVERTVGVGDEVIGVDLEAEDGGRVVAPEVGGGMWW</sequence>
<keyword evidence="1" id="KW-0808">Transferase</keyword>
<evidence type="ECO:0000313" key="9">
    <source>
        <dbReference type="EMBL" id="GBG69826.1"/>
    </source>
</evidence>
<evidence type="ECO:0000256" key="1">
    <source>
        <dbReference type="ARBA" id="ARBA00022679"/>
    </source>
</evidence>
<proteinExistence type="predicted"/>
<dbReference type="Proteomes" id="UP000265515">
    <property type="component" value="Unassembled WGS sequence"/>
</dbReference>
<dbReference type="InterPro" id="IPR043128">
    <property type="entry name" value="Rev_trsase/Diguanyl_cyclase"/>
</dbReference>
<dbReference type="SUPFAM" id="SSF56672">
    <property type="entry name" value="DNA/RNA polymerases"/>
    <property type="match status" value="1"/>
</dbReference>
<dbReference type="PANTHER" id="PTHR37984:SF5">
    <property type="entry name" value="PROTEIN NYNRIN-LIKE"/>
    <property type="match status" value="1"/>
</dbReference>
<dbReference type="EMBL" id="BFEA01000121">
    <property type="protein sequence ID" value="GBG69826.1"/>
    <property type="molecule type" value="Genomic_DNA"/>
</dbReference>
<reference evidence="9 10" key="1">
    <citation type="journal article" date="2018" name="Cell">
        <title>The Chara Genome: Secondary Complexity and Implications for Plant Terrestrialization.</title>
        <authorList>
            <person name="Nishiyama T."/>
            <person name="Sakayama H."/>
            <person name="Vries J.D."/>
            <person name="Buschmann H."/>
            <person name="Saint-Marcoux D."/>
            <person name="Ullrich K.K."/>
            <person name="Haas F.B."/>
            <person name="Vanderstraeten L."/>
            <person name="Becker D."/>
            <person name="Lang D."/>
            <person name="Vosolsobe S."/>
            <person name="Rombauts S."/>
            <person name="Wilhelmsson P.K.I."/>
            <person name="Janitza P."/>
            <person name="Kern R."/>
            <person name="Heyl A."/>
            <person name="Rumpler F."/>
            <person name="Villalobos L.I.A.C."/>
            <person name="Clay J.M."/>
            <person name="Skokan R."/>
            <person name="Toyoda A."/>
            <person name="Suzuki Y."/>
            <person name="Kagoshima H."/>
            <person name="Schijlen E."/>
            <person name="Tajeshwar N."/>
            <person name="Catarino B."/>
            <person name="Hetherington A.J."/>
            <person name="Saltykova A."/>
            <person name="Bonnot C."/>
            <person name="Breuninger H."/>
            <person name="Symeonidi A."/>
            <person name="Radhakrishnan G.V."/>
            <person name="Van Nieuwerburgh F."/>
            <person name="Deforce D."/>
            <person name="Chang C."/>
            <person name="Karol K.G."/>
            <person name="Hedrich R."/>
            <person name="Ulvskov P."/>
            <person name="Glockner G."/>
            <person name="Delwiche C.F."/>
            <person name="Petrasek J."/>
            <person name="Van de Peer Y."/>
            <person name="Friml J."/>
            <person name="Beilby M."/>
            <person name="Dolan L."/>
            <person name="Kohara Y."/>
            <person name="Sugano S."/>
            <person name="Fujiyama A."/>
            <person name="Delaux P.-M."/>
            <person name="Quint M."/>
            <person name="TheiBen G."/>
            <person name="Hagemann M."/>
            <person name="Harholt J."/>
            <person name="Dunand C."/>
            <person name="Zachgo S."/>
            <person name="Langdale J."/>
            <person name="Maumus F."/>
            <person name="Straeten D.V.D."/>
            <person name="Gould S.B."/>
            <person name="Rensing S.A."/>
        </authorList>
    </citation>
    <scope>NUCLEOTIDE SEQUENCE [LARGE SCALE GENOMIC DNA]</scope>
    <source>
        <strain evidence="9 10">S276</strain>
    </source>
</reference>
<dbReference type="Gramene" id="GBG69826">
    <property type="protein sequence ID" value="GBG69826"/>
    <property type="gene ID" value="CBR_g4655"/>
</dbReference>
<dbReference type="GO" id="GO:0004190">
    <property type="term" value="F:aspartic-type endopeptidase activity"/>
    <property type="evidence" value="ECO:0007669"/>
    <property type="project" value="InterPro"/>
</dbReference>